<dbReference type="Pfam" id="PF13922">
    <property type="entry name" value="PHD_3"/>
    <property type="match status" value="1"/>
</dbReference>
<keyword evidence="5" id="KW-0863">Zinc-finger</keyword>
<accession>A0A8C4RGY6</accession>
<feature type="region of interest" description="Disordered" evidence="10">
    <location>
        <begin position="406"/>
        <end position="545"/>
    </location>
</feature>
<dbReference type="GO" id="GO:0003682">
    <property type="term" value="F:chromatin binding"/>
    <property type="evidence" value="ECO:0007669"/>
    <property type="project" value="TreeGrafter"/>
</dbReference>
<dbReference type="InterPro" id="IPR024811">
    <property type="entry name" value="ASX/ASX-like"/>
</dbReference>
<evidence type="ECO:0000256" key="8">
    <source>
        <dbReference type="ARBA" id="ARBA00023163"/>
    </source>
</evidence>
<reference evidence="13" key="2">
    <citation type="submission" date="2025-08" db="UniProtKB">
        <authorList>
            <consortium name="Ensembl"/>
        </authorList>
    </citation>
    <scope>IDENTIFICATION</scope>
</reference>
<dbReference type="OrthoDB" id="9348951at2759"/>
<evidence type="ECO:0000256" key="5">
    <source>
        <dbReference type="ARBA" id="ARBA00022771"/>
    </source>
</evidence>
<dbReference type="InterPro" id="IPR044867">
    <property type="entry name" value="DEUBAD_dom"/>
</dbReference>
<dbReference type="InterPro" id="IPR026905">
    <property type="entry name" value="ASX-like_PHD"/>
</dbReference>
<feature type="region of interest" description="Disordered" evidence="10">
    <location>
        <begin position="90"/>
        <end position="191"/>
    </location>
</feature>
<evidence type="ECO:0000256" key="9">
    <source>
        <dbReference type="ARBA" id="ARBA00023242"/>
    </source>
</evidence>
<dbReference type="GO" id="GO:0045944">
    <property type="term" value="P:positive regulation of transcription by RNA polymerase II"/>
    <property type="evidence" value="ECO:0007669"/>
    <property type="project" value="TreeGrafter"/>
</dbReference>
<dbReference type="Proteomes" id="UP000694620">
    <property type="component" value="Chromosome 3"/>
</dbReference>
<dbReference type="InterPro" id="IPR028020">
    <property type="entry name" value="ASX_DEUBAD_dom"/>
</dbReference>
<feature type="compositionally biased region" description="Basic and acidic residues" evidence="10">
    <location>
        <begin position="450"/>
        <end position="482"/>
    </location>
</feature>
<dbReference type="GO" id="GO:0009887">
    <property type="term" value="P:animal organ morphogenesis"/>
    <property type="evidence" value="ECO:0007669"/>
    <property type="project" value="TreeGrafter"/>
</dbReference>
<evidence type="ECO:0000313" key="14">
    <source>
        <dbReference type="Proteomes" id="UP000694620"/>
    </source>
</evidence>
<organism evidence="13 14">
    <name type="scientific">Erpetoichthys calabaricus</name>
    <name type="common">Rope fish</name>
    <name type="synonym">Calamoichthys calabaricus</name>
    <dbReference type="NCBI Taxonomy" id="27687"/>
    <lineage>
        <taxon>Eukaryota</taxon>
        <taxon>Metazoa</taxon>
        <taxon>Chordata</taxon>
        <taxon>Craniata</taxon>
        <taxon>Vertebrata</taxon>
        <taxon>Euteleostomi</taxon>
        <taxon>Actinopterygii</taxon>
        <taxon>Polypteriformes</taxon>
        <taxon>Polypteridae</taxon>
        <taxon>Erpetoichthys</taxon>
    </lineage>
</organism>
<feature type="domain" description="HTH HARE-type" evidence="11">
    <location>
        <begin position="11"/>
        <end position="85"/>
    </location>
</feature>
<feature type="compositionally biased region" description="Basic and acidic residues" evidence="10">
    <location>
        <begin position="423"/>
        <end position="432"/>
    </location>
</feature>
<dbReference type="RefSeq" id="XP_028652770.1">
    <property type="nucleotide sequence ID" value="XM_028796937.2"/>
</dbReference>
<comment type="subcellular location">
    <subcellularLocation>
        <location evidence="1">Nucleus</location>
    </subcellularLocation>
</comment>
<dbReference type="PROSITE" id="PS51916">
    <property type="entry name" value="DEUBAD"/>
    <property type="match status" value="1"/>
</dbReference>
<name>A0A8C4RGY6_ERPCA</name>
<dbReference type="GeneTree" id="ENSGT00520000055578"/>
<feature type="region of interest" description="Disordered" evidence="10">
    <location>
        <begin position="1263"/>
        <end position="1285"/>
    </location>
</feature>
<feature type="domain" description="DEUBAD" evidence="12">
    <location>
        <begin position="225"/>
        <end position="334"/>
    </location>
</feature>
<dbReference type="GO" id="GO:0003677">
    <property type="term" value="F:DNA binding"/>
    <property type="evidence" value="ECO:0007669"/>
    <property type="project" value="InterPro"/>
</dbReference>
<keyword evidence="6" id="KW-0862">Zinc</keyword>
<evidence type="ECO:0000256" key="1">
    <source>
        <dbReference type="ARBA" id="ARBA00004123"/>
    </source>
</evidence>
<comment type="similarity">
    <text evidence="2">Belongs to the Asx family.</text>
</comment>
<dbReference type="GO" id="GO:0042975">
    <property type="term" value="F:peroxisome proliferator activated receptor binding"/>
    <property type="evidence" value="ECO:0007669"/>
    <property type="project" value="TreeGrafter"/>
</dbReference>
<dbReference type="PANTHER" id="PTHR13578">
    <property type="entry name" value="ADDITIONAL SEX COMBS LIKE PROTEIN ASXL"/>
    <property type="match status" value="1"/>
</dbReference>
<feature type="region of interest" description="Disordered" evidence="10">
    <location>
        <begin position="615"/>
        <end position="638"/>
    </location>
</feature>
<feature type="compositionally biased region" description="Low complexity" evidence="10">
    <location>
        <begin position="166"/>
        <end position="176"/>
    </location>
</feature>
<sequence length="1325" mass="145477">MREKQRKKKGRTWAEAAKTVLEKYPNTPMSHKEILQVIQREGLKEISGTSPLACLNAMLHTNSRGEEGIFYKVPGRMGVYTLKKDNSGNEKVLCEEDSEDSRDRHSNNQITKKNSNKDSKKSKWKRKVPSKLQSQPPSPQSRCPSPSVPASKVISPSQKHSKKALKQALKQQQQKNQKNRRQGGMPASSNSRLILKAVKDMGDKTASKPKPIKRAKCAEIDVETPDSILVNTNLRALINKHNFSILSPECQQHLLKLLPEVDQQASGDGVLKLNSSALNNEFFTSAAQSWKERLAEGEFTPEMRLRLRQEIEKEKKMEQWKEQFFESYFGENSGLSLDESIKLTRELESPEDTTAPTVVSEKESIRKTEAKIESVEDPKVKANNVNITEFKKEEKTTFPETAEILKSATTNNECNDAKSVSTPEDHEKKLEPPGETLISNNTPVVDTLEEPVKNNDAENESKDDKTFQDVVQHPEEKLEDRSLAQSQETEQMEVPQDRLKRKSPRVEEDSESSPEKVPRVMEPQPLQTPHISFQDKEQPSEQRVPPLKISVSRIFPTAAPGCQVSPRAQFHAHTISPGRTGARTLADIKAKAQLAKAQRAAAAAAAAAAAKASAAGGAVPGPGPGGGGSENDRVCQSGTKKEVAMELGGSGGRGDTRGVLFSSPESTNKELSVTENQFRTQLQQVSISGSNMVLQSPKNTTVIKSEVGRPSKEAQEKTLLTSLKQTPSEKEMSALPESTSSNCNHLKEQTKELFDKSDTLRTHTQIRTVGQRTDIHTNEVPPNTDIAIGTIKASPFGCQSLSTHITMEKTKNDVSITDKLKCSPQADNPVPTGPSPIISKQMTSVVNSSHTAHFVKASSSIPANNPLVTKLLQGKEVPLEQILPKPLTKINIKPVVVNSQDNDETFKPTTAVVSLENTEFSSRILPELFGRTLTQQRAFGLSQARAGIVEPRTASSEHGTYQHELLSKSTKDQILQTLIQNNQYQQFIPVSQASQQGICHINYPMDDCSSNQRFSLGLPGCKRNSKPAMSGHYLLNISTYGRGSEAIRRAYLGTIENQLKLNAPCTTLKNELSEGEVVTMENEAQLTLETTNDLRTDQLHLTAIKSEIQETPGIMPYMKSSHSLNQTFTPKVKVEDTFQDQVTEGQEDSSLTPTTTDVTAKESKQVVQLQAVQSDSKIRIQRNSDLYRLPGSLAFHRQKGKLHDNPATLLASTYGGTINMASSRVLNHSSTGPAHSPVYSPESSGGGSVMSFSVTVTTIPASHTLDHGDHGEATPTFGETAGLEDSPSKCYCRLKAMIMCKGCGAFCHDDCIGPSKLCVSCLVVR</sequence>
<keyword evidence="3" id="KW-0678">Repressor</keyword>
<dbReference type="GeneID" id="114648114"/>
<evidence type="ECO:0000256" key="4">
    <source>
        <dbReference type="ARBA" id="ARBA00022723"/>
    </source>
</evidence>
<dbReference type="PANTHER" id="PTHR13578:SF11">
    <property type="entry name" value="POLYCOMB GROUP PROTEIN ASXL2-RELATED"/>
    <property type="match status" value="1"/>
</dbReference>
<gene>
    <name evidence="13" type="primary">ASXL2</name>
    <name evidence="13" type="synonym">asxl2</name>
</gene>
<evidence type="ECO:0000259" key="11">
    <source>
        <dbReference type="PROSITE" id="PS51913"/>
    </source>
</evidence>
<evidence type="ECO:0000256" key="3">
    <source>
        <dbReference type="ARBA" id="ARBA00022491"/>
    </source>
</evidence>
<keyword evidence="9" id="KW-0539">Nucleus</keyword>
<keyword evidence="4" id="KW-0479">Metal-binding</keyword>
<evidence type="ECO:0000256" key="2">
    <source>
        <dbReference type="ARBA" id="ARBA00006391"/>
    </source>
</evidence>
<feature type="compositionally biased region" description="Polar residues" evidence="10">
    <location>
        <begin position="407"/>
        <end position="422"/>
    </location>
</feature>
<proteinExistence type="inferred from homology"/>
<dbReference type="GO" id="GO:0035517">
    <property type="term" value="C:PR-DUB complex"/>
    <property type="evidence" value="ECO:0007669"/>
    <property type="project" value="TreeGrafter"/>
</dbReference>
<keyword evidence="7" id="KW-0805">Transcription regulation</keyword>
<evidence type="ECO:0000256" key="10">
    <source>
        <dbReference type="SAM" id="MobiDB-lite"/>
    </source>
</evidence>
<dbReference type="Pfam" id="PF05066">
    <property type="entry name" value="HARE-HTH"/>
    <property type="match status" value="1"/>
</dbReference>
<keyword evidence="8" id="KW-0804">Transcription</keyword>
<dbReference type="PROSITE" id="PS51913">
    <property type="entry name" value="HTH_HARE"/>
    <property type="match status" value="1"/>
</dbReference>
<protein>
    <submittedName>
        <fullName evidence="13">ASXL transcriptional regulator 2</fullName>
    </submittedName>
</protein>
<dbReference type="GO" id="GO:0008270">
    <property type="term" value="F:zinc ion binding"/>
    <property type="evidence" value="ECO:0007669"/>
    <property type="project" value="UniProtKB-KW"/>
</dbReference>
<reference evidence="13" key="3">
    <citation type="submission" date="2025-09" db="UniProtKB">
        <authorList>
            <consortium name="Ensembl"/>
        </authorList>
    </citation>
    <scope>IDENTIFICATION</scope>
</reference>
<feature type="region of interest" description="Disordered" evidence="10">
    <location>
        <begin position="707"/>
        <end position="742"/>
    </location>
</feature>
<dbReference type="InterPro" id="IPR007759">
    <property type="entry name" value="Asxl_HARE-HTH"/>
</dbReference>
<dbReference type="Ensembl" id="ENSECRT00000001364.1">
    <property type="protein sequence ID" value="ENSECRP00000001340.1"/>
    <property type="gene ID" value="ENSECRG00000000924.1"/>
</dbReference>
<evidence type="ECO:0000259" key="12">
    <source>
        <dbReference type="PROSITE" id="PS51916"/>
    </source>
</evidence>
<feature type="compositionally biased region" description="Basic and acidic residues" evidence="10">
    <location>
        <begin position="707"/>
        <end position="716"/>
    </location>
</feature>
<feature type="compositionally biased region" description="Gly residues" evidence="10">
    <location>
        <begin position="618"/>
        <end position="629"/>
    </location>
</feature>
<feature type="compositionally biased region" description="Low complexity" evidence="10">
    <location>
        <begin position="130"/>
        <end position="149"/>
    </location>
</feature>
<evidence type="ECO:0000313" key="13">
    <source>
        <dbReference type="Ensembl" id="ENSECRP00000001340.1"/>
    </source>
</evidence>
<dbReference type="Pfam" id="PF13919">
    <property type="entry name" value="ASXH"/>
    <property type="match status" value="1"/>
</dbReference>
<evidence type="ECO:0000256" key="7">
    <source>
        <dbReference type="ARBA" id="ARBA00023015"/>
    </source>
</evidence>
<reference evidence="13" key="1">
    <citation type="submission" date="2021-06" db="EMBL/GenBank/DDBJ databases">
        <authorList>
            <consortium name="Wellcome Sanger Institute Data Sharing"/>
        </authorList>
    </citation>
    <scope>NUCLEOTIDE SEQUENCE [LARGE SCALE GENOMIC DNA]</scope>
</reference>
<evidence type="ECO:0000256" key="6">
    <source>
        <dbReference type="ARBA" id="ARBA00022833"/>
    </source>
</evidence>
<keyword evidence="14" id="KW-1185">Reference proteome</keyword>